<dbReference type="GO" id="GO:0005737">
    <property type="term" value="C:cytoplasm"/>
    <property type="evidence" value="ECO:0007669"/>
    <property type="project" value="TreeGrafter"/>
</dbReference>
<feature type="compositionally biased region" description="Low complexity" evidence="8">
    <location>
        <begin position="60"/>
        <end position="70"/>
    </location>
</feature>
<feature type="compositionally biased region" description="Low complexity" evidence="8">
    <location>
        <begin position="12"/>
        <end position="33"/>
    </location>
</feature>
<comment type="caution">
    <text evidence="9">The sequence shown here is derived from an EMBL/GenBank/DDBJ whole genome shotgun (WGS) entry which is preliminary data.</text>
</comment>
<evidence type="ECO:0000256" key="4">
    <source>
        <dbReference type="ARBA" id="ARBA00023216"/>
    </source>
</evidence>
<feature type="compositionally biased region" description="Pro residues" evidence="8">
    <location>
        <begin position="186"/>
        <end position="195"/>
    </location>
</feature>
<dbReference type="SMART" id="SM00335">
    <property type="entry name" value="ANX"/>
    <property type="match status" value="4"/>
</dbReference>
<evidence type="ECO:0000256" key="8">
    <source>
        <dbReference type="SAM" id="MobiDB-lite"/>
    </source>
</evidence>
<evidence type="ECO:0000256" key="3">
    <source>
        <dbReference type="ARBA" id="ARBA00022837"/>
    </source>
</evidence>
<comment type="similarity">
    <text evidence="1 7">Belongs to the annexin family.</text>
</comment>
<evidence type="ECO:0000256" key="5">
    <source>
        <dbReference type="ARBA" id="ARBA00023302"/>
    </source>
</evidence>
<dbReference type="PANTHER" id="PTHR10502:SF239">
    <property type="entry name" value="ANNEXIN A7"/>
    <property type="match status" value="1"/>
</dbReference>
<name>A0AAV7K3D2_9METZ</name>
<keyword evidence="2 7" id="KW-0677">Repeat</keyword>
<feature type="compositionally biased region" description="Low complexity" evidence="8">
    <location>
        <begin position="79"/>
        <end position="98"/>
    </location>
</feature>
<proteinExistence type="inferred from homology"/>
<keyword evidence="5 7" id="KW-0111">Calcium/phospholipid-binding</keyword>
<evidence type="ECO:0000256" key="1">
    <source>
        <dbReference type="ARBA" id="ARBA00007831"/>
    </source>
</evidence>
<dbReference type="GO" id="GO:0005544">
    <property type="term" value="F:calcium-dependent phospholipid binding"/>
    <property type="evidence" value="ECO:0007669"/>
    <property type="project" value="UniProtKB-KW"/>
</dbReference>
<dbReference type="InterPro" id="IPR037104">
    <property type="entry name" value="Annexin_sf"/>
</dbReference>
<dbReference type="GO" id="GO:0005509">
    <property type="term" value="F:calcium ion binding"/>
    <property type="evidence" value="ECO:0007669"/>
    <property type="project" value="InterPro"/>
</dbReference>
<dbReference type="EMBL" id="JAKMXF010000221">
    <property type="protein sequence ID" value="KAI6654761.1"/>
    <property type="molecule type" value="Genomic_DNA"/>
</dbReference>
<dbReference type="SUPFAM" id="SSF47874">
    <property type="entry name" value="Annexin"/>
    <property type="match status" value="1"/>
</dbReference>
<keyword evidence="10" id="KW-1185">Reference proteome</keyword>
<dbReference type="PANTHER" id="PTHR10502">
    <property type="entry name" value="ANNEXIN"/>
    <property type="match status" value="1"/>
</dbReference>
<dbReference type="GO" id="GO:0005634">
    <property type="term" value="C:nucleus"/>
    <property type="evidence" value="ECO:0007669"/>
    <property type="project" value="TreeGrafter"/>
</dbReference>
<dbReference type="GO" id="GO:0012506">
    <property type="term" value="C:vesicle membrane"/>
    <property type="evidence" value="ECO:0007669"/>
    <property type="project" value="TreeGrafter"/>
</dbReference>
<evidence type="ECO:0000313" key="10">
    <source>
        <dbReference type="Proteomes" id="UP001165289"/>
    </source>
</evidence>
<dbReference type="Pfam" id="PF00191">
    <property type="entry name" value="Annexin"/>
    <property type="match status" value="4"/>
</dbReference>
<dbReference type="GO" id="GO:0001786">
    <property type="term" value="F:phosphatidylserine binding"/>
    <property type="evidence" value="ECO:0007669"/>
    <property type="project" value="TreeGrafter"/>
</dbReference>
<dbReference type="InterPro" id="IPR001464">
    <property type="entry name" value="Annexin"/>
</dbReference>
<dbReference type="FunFam" id="1.10.220.10:FF:000010">
    <property type="entry name" value="Annexin"/>
    <property type="match status" value="1"/>
</dbReference>
<dbReference type="Gene3D" id="1.10.220.10">
    <property type="entry name" value="Annexin"/>
    <property type="match status" value="4"/>
</dbReference>
<organism evidence="9 10">
    <name type="scientific">Oopsacas minuta</name>
    <dbReference type="NCBI Taxonomy" id="111878"/>
    <lineage>
        <taxon>Eukaryota</taxon>
        <taxon>Metazoa</taxon>
        <taxon>Porifera</taxon>
        <taxon>Hexactinellida</taxon>
        <taxon>Hexasterophora</taxon>
        <taxon>Lyssacinosida</taxon>
        <taxon>Leucopsacidae</taxon>
        <taxon>Oopsacas</taxon>
    </lineage>
</organism>
<dbReference type="PROSITE" id="PS00223">
    <property type="entry name" value="ANNEXIN_1"/>
    <property type="match status" value="2"/>
</dbReference>
<comment type="domain">
    <text evidence="7">A pair of annexin repeats may form one binding site for calcium and phospholipid.</text>
</comment>
<dbReference type="PROSITE" id="PS51897">
    <property type="entry name" value="ANNEXIN_2"/>
    <property type="match status" value="4"/>
</dbReference>
<gene>
    <name evidence="9" type="ORF">LOD99_2640</name>
</gene>
<feature type="region of interest" description="Disordered" evidence="8">
    <location>
        <begin position="1"/>
        <end position="252"/>
    </location>
</feature>
<dbReference type="FunFam" id="1.10.220.10:FF:000004">
    <property type="entry name" value="Annexin"/>
    <property type="match status" value="1"/>
</dbReference>
<evidence type="ECO:0000313" key="9">
    <source>
        <dbReference type="EMBL" id="KAI6654761.1"/>
    </source>
</evidence>
<keyword evidence="4 7" id="KW-0041">Annexin</keyword>
<feature type="compositionally biased region" description="Pro residues" evidence="8">
    <location>
        <begin position="1"/>
        <end position="11"/>
    </location>
</feature>
<reference evidence="9 10" key="1">
    <citation type="journal article" date="2023" name="BMC Biol.">
        <title>The compact genome of the sponge Oopsacas minuta (Hexactinellida) is lacking key metazoan core genes.</title>
        <authorList>
            <person name="Santini S."/>
            <person name="Schenkelaars Q."/>
            <person name="Jourda C."/>
            <person name="Duchesne M."/>
            <person name="Belahbib H."/>
            <person name="Rocher C."/>
            <person name="Selva M."/>
            <person name="Riesgo A."/>
            <person name="Vervoort M."/>
            <person name="Leys S.P."/>
            <person name="Kodjabachian L."/>
            <person name="Le Bivic A."/>
            <person name="Borchiellini C."/>
            <person name="Claverie J.M."/>
            <person name="Renard E."/>
        </authorList>
    </citation>
    <scope>NUCLEOTIDE SEQUENCE [LARGE SCALE GENOMIC DNA]</scope>
    <source>
        <strain evidence="9">SPO-2</strain>
    </source>
</reference>
<dbReference type="GO" id="GO:0005886">
    <property type="term" value="C:plasma membrane"/>
    <property type="evidence" value="ECO:0007669"/>
    <property type="project" value="TreeGrafter"/>
</dbReference>
<comment type="function">
    <text evidence="6">Calcium/phospholipid-binding protein which promotes membrane fusion and is involved in exocytosis.</text>
</comment>
<dbReference type="AlphaFoldDB" id="A0AAV7K3D2"/>
<dbReference type="FunFam" id="1.10.220.10:FF:000001">
    <property type="entry name" value="Annexin"/>
    <property type="match status" value="1"/>
</dbReference>
<feature type="compositionally biased region" description="Low complexity" evidence="8">
    <location>
        <begin position="114"/>
        <end position="185"/>
    </location>
</feature>
<evidence type="ECO:0000256" key="7">
    <source>
        <dbReference type="RuleBase" id="RU003540"/>
    </source>
</evidence>
<evidence type="ECO:0000256" key="6">
    <source>
        <dbReference type="ARBA" id="ARBA00037210"/>
    </source>
</evidence>
<keyword evidence="3 7" id="KW-0106">Calcium</keyword>
<sequence>MYGGYPPPPGQDPYAMNYGQQPAYPGQPQAGYPGQPPAVGQPPVTGYPPGYPQQPPASGYPPQSVPAGYPAQPPPVAGYPPQSGYPQPNPAYPAAGYPPQGPAGGYPSQPPGPASGYPQAQGYPGQSPQGYPGQMPQGYSGQAPQGYAGQAPQGYAGQAPQGFTGQAPQPYAGQAPQGYPAQAPVPGYPAQPPAPGYSQAPADYTSQPAGYPSQPPATGYGGQYTAGVQPMPGASPHGATPMGATPSTPSTHGTVVPARPFDAEADAQVLRTAMKGLGTDEKAIINVISKRSNSQRIEIKTKFKVMFGKDLIRDLKSELSGNFEDSVVAMFEPTVDYDCKCLRSSMKGLGTDEEALIEILTTKSNAEVNNIKQHYKTLFSRDLEKDLVSETSGHFKRLLVSLCQGARDEGSVINEAMADKEAKDLHDAGEKKWGTDESCFNRVLALRSYPQLRATFDAYQKVAHRDIANSINREMSGDLKMGMQAVVKVVQSPPAFFAERLYRSMKGAGTDDNTLIRIVVSRCEVDMVEIKLEFMKMYKKSLSTMIKGDTSGDYKRLLIALVGED</sequence>
<dbReference type="InterPro" id="IPR018502">
    <property type="entry name" value="Annexin_repeat"/>
</dbReference>
<accession>A0AAV7K3D2</accession>
<protein>
    <recommendedName>
        <fullName evidence="7">Annexin</fullName>
    </recommendedName>
</protein>
<dbReference type="Proteomes" id="UP001165289">
    <property type="component" value="Unassembled WGS sequence"/>
</dbReference>
<evidence type="ECO:0000256" key="2">
    <source>
        <dbReference type="ARBA" id="ARBA00022737"/>
    </source>
</evidence>
<dbReference type="FunFam" id="1.10.220.10:FF:000002">
    <property type="entry name" value="Annexin"/>
    <property type="match status" value="1"/>
</dbReference>
<dbReference type="PRINTS" id="PR00196">
    <property type="entry name" value="ANNEXIN"/>
</dbReference>
<feature type="compositionally biased region" description="Pro residues" evidence="8">
    <location>
        <begin position="34"/>
        <end position="59"/>
    </location>
</feature>
<dbReference type="InterPro" id="IPR018252">
    <property type="entry name" value="Annexin_repeat_CS"/>
</dbReference>